<dbReference type="AlphaFoldDB" id="A0AAW0BL49"/>
<organism evidence="2 3">
    <name type="scientific">Favolaschia claudopus</name>
    <dbReference type="NCBI Taxonomy" id="2862362"/>
    <lineage>
        <taxon>Eukaryota</taxon>
        <taxon>Fungi</taxon>
        <taxon>Dikarya</taxon>
        <taxon>Basidiomycota</taxon>
        <taxon>Agaricomycotina</taxon>
        <taxon>Agaricomycetes</taxon>
        <taxon>Agaricomycetidae</taxon>
        <taxon>Agaricales</taxon>
        <taxon>Marasmiineae</taxon>
        <taxon>Mycenaceae</taxon>
        <taxon>Favolaschia</taxon>
    </lineage>
</organism>
<dbReference type="EMBL" id="JAWWNJ010000030">
    <property type="protein sequence ID" value="KAK7027101.1"/>
    <property type="molecule type" value="Genomic_DNA"/>
</dbReference>
<evidence type="ECO:0000256" key="1">
    <source>
        <dbReference type="SAM" id="MobiDB-lite"/>
    </source>
</evidence>
<name>A0AAW0BL49_9AGAR</name>
<feature type="region of interest" description="Disordered" evidence="1">
    <location>
        <begin position="323"/>
        <end position="358"/>
    </location>
</feature>
<dbReference type="Proteomes" id="UP001362999">
    <property type="component" value="Unassembled WGS sequence"/>
</dbReference>
<keyword evidence="3" id="KW-1185">Reference proteome</keyword>
<reference evidence="2 3" key="1">
    <citation type="journal article" date="2024" name="J Genomics">
        <title>Draft genome sequencing and assembly of Favolaschia claudopus CIRM-BRFM 2984 isolated from oak limbs.</title>
        <authorList>
            <person name="Navarro D."/>
            <person name="Drula E."/>
            <person name="Chaduli D."/>
            <person name="Cazenave R."/>
            <person name="Ahrendt S."/>
            <person name="Wang J."/>
            <person name="Lipzen A."/>
            <person name="Daum C."/>
            <person name="Barry K."/>
            <person name="Grigoriev I.V."/>
            <person name="Favel A."/>
            <person name="Rosso M.N."/>
            <person name="Martin F."/>
        </authorList>
    </citation>
    <scope>NUCLEOTIDE SEQUENCE [LARGE SCALE GENOMIC DNA]</scope>
    <source>
        <strain evidence="2 3">CIRM-BRFM 2984</strain>
    </source>
</reference>
<accession>A0AAW0BL49</accession>
<gene>
    <name evidence="2" type="ORF">R3P38DRAFT_2777193</name>
</gene>
<evidence type="ECO:0000313" key="3">
    <source>
        <dbReference type="Proteomes" id="UP001362999"/>
    </source>
</evidence>
<protein>
    <submittedName>
        <fullName evidence="2">Uncharacterized protein</fullName>
    </submittedName>
</protein>
<comment type="caution">
    <text evidence="2">The sequence shown here is derived from an EMBL/GenBank/DDBJ whole genome shotgun (WGS) entry which is preliminary data.</text>
</comment>
<evidence type="ECO:0000313" key="2">
    <source>
        <dbReference type="EMBL" id="KAK7027101.1"/>
    </source>
</evidence>
<proteinExistence type="predicted"/>
<sequence length="381" mass="43998">MLPDPRVENNWQAENVLWYPARFRKHLLDAQNPSHEFEFRFLHCIEWPLREGELAPPYPVAKRDRGFVDAILRVKPTAKQVRIWSSSDAVCLINCLKLGKIRIPCFYSGDPPQDHDLVGIFDAALPPLVKLLTAWPGEHPVIDSYNKFFEDRPEQHRDSEKQISQWLPGGPDQPSAELIALMVRPIEKLRHSRPASVSNEEWNRRILGVGKTLLQLLAIQQELEEPLNLNGDIFVDLIEDEVKAADNEVAEAERAMILALDLKVLRHRKYWDKARLARHIEDFEKHHTTFDATYRPATYLRIGPRKLRQPVIAVQIGSRVRRREEDEDSDYAEEKPATKRQATARTLRPRGKDSQSKKKVIAGNIVQSGRGWYIVEVDDEE</sequence>